<dbReference type="PANTHER" id="PTHR43520">
    <property type="entry name" value="ATP7, ISOFORM B"/>
    <property type="match status" value="1"/>
</dbReference>
<dbReference type="Pfam" id="PF00403">
    <property type="entry name" value="HMA"/>
    <property type="match status" value="1"/>
</dbReference>
<dbReference type="NCBIfam" id="TIGR01512">
    <property type="entry name" value="ATPase-IB2_Cd"/>
    <property type="match status" value="1"/>
</dbReference>
<evidence type="ECO:0000256" key="9">
    <source>
        <dbReference type="ARBA" id="ARBA00022840"/>
    </source>
</evidence>
<dbReference type="Pfam" id="PF12156">
    <property type="entry name" value="ATPase-cat_bd"/>
    <property type="match status" value="1"/>
</dbReference>
<keyword evidence="12 15" id="KW-1133">Transmembrane helix</keyword>
<dbReference type="GO" id="GO:0055070">
    <property type="term" value="P:copper ion homeostasis"/>
    <property type="evidence" value="ECO:0007669"/>
    <property type="project" value="TreeGrafter"/>
</dbReference>
<accession>A0A222FP57</accession>
<dbReference type="CDD" id="cd00371">
    <property type="entry name" value="HMA"/>
    <property type="match status" value="1"/>
</dbReference>
<keyword evidence="7 15" id="KW-0479">Metal-binding</keyword>
<dbReference type="SUPFAM" id="SSF55008">
    <property type="entry name" value="HMA, heavy metal-associated domain"/>
    <property type="match status" value="1"/>
</dbReference>
<dbReference type="Pfam" id="PF00122">
    <property type="entry name" value="E1-E2_ATPase"/>
    <property type="match status" value="1"/>
</dbReference>
<feature type="transmembrane region" description="Helical" evidence="15">
    <location>
        <begin position="753"/>
        <end position="772"/>
    </location>
</feature>
<feature type="transmembrane region" description="Helical" evidence="15">
    <location>
        <begin position="187"/>
        <end position="206"/>
    </location>
</feature>
<dbReference type="SUPFAM" id="SSF56784">
    <property type="entry name" value="HAD-like"/>
    <property type="match status" value="1"/>
</dbReference>
<dbReference type="Gene3D" id="3.30.70.100">
    <property type="match status" value="1"/>
</dbReference>
<proteinExistence type="inferred from homology"/>
<feature type="transmembrane region" description="Helical" evidence="15">
    <location>
        <begin position="218"/>
        <end position="236"/>
    </location>
</feature>
<comment type="subcellular location">
    <subcellularLocation>
        <location evidence="1">Cell membrane</location>
        <topology evidence="1">Multi-pass membrane protein</topology>
    </subcellularLocation>
</comment>
<evidence type="ECO:0000256" key="1">
    <source>
        <dbReference type="ARBA" id="ARBA00004651"/>
    </source>
</evidence>
<keyword evidence="4 15" id="KW-1003">Cell membrane</keyword>
<dbReference type="OrthoDB" id="9814270at2"/>
<comment type="similarity">
    <text evidence="2 15">Belongs to the cation transport ATPase (P-type) (TC 3.A.3) family. Type IB subfamily.</text>
</comment>
<evidence type="ECO:0000256" key="7">
    <source>
        <dbReference type="ARBA" id="ARBA00022723"/>
    </source>
</evidence>
<reference evidence="17 18" key="1">
    <citation type="submission" date="2017-07" db="EMBL/GenBank/DDBJ databases">
        <title>Annotated genome sequence of Bacterioplanes sanyensis isolated from Red Sea.</title>
        <authorList>
            <person name="Rehman Z.U."/>
        </authorList>
    </citation>
    <scope>NUCLEOTIDE SEQUENCE [LARGE SCALE GENOMIC DNA]</scope>
    <source>
        <strain evidence="17 18">NV9</strain>
    </source>
</reference>
<evidence type="ECO:0000256" key="13">
    <source>
        <dbReference type="ARBA" id="ARBA00023065"/>
    </source>
</evidence>
<keyword evidence="3" id="KW-0813">Transport</keyword>
<dbReference type="Gene3D" id="3.40.1110.10">
    <property type="entry name" value="Calcium-transporting ATPase, cytoplasmic domain N"/>
    <property type="match status" value="1"/>
</dbReference>
<feature type="transmembrane region" description="Helical" evidence="15">
    <location>
        <begin position="428"/>
        <end position="448"/>
    </location>
</feature>
<dbReference type="InterPro" id="IPR059000">
    <property type="entry name" value="ATPase_P-type_domA"/>
</dbReference>
<keyword evidence="13" id="KW-0406">Ion transport</keyword>
<dbReference type="NCBIfam" id="TIGR01511">
    <property type="entry name" value="ATPase-IB1_Cu"/>
    <property type="match status" value="1"/>
</dbReference>
<dbReference type="InterPro" id="IPR036412">
    <property type="entry name" value="HAD-like_sf"/>
</dbReference>
<feature type="transmembrane region" description="Helical" evidence="15">
    <location>
        <begin position="276"/>
        <end position="294"/>
    </location>
</feature>
<evidence type="ECO:0000256" key="4">
    <source>
        <dbReference type="ARBA" id="ARBA00022475"/>
    </source>
</evidence>
<keyword evidence="8 15" id="KW-0547">Nucleotide-binding</keyword>
<dbReference type="GO" id="GO:0005524">
    <property type="term" value="F:ATP binding"/>
    <property type="evidence" value="ECO:0007669"/>
    <property type="project" value="UniProtKB-UniRule"/>
</dbReference>
<dbReference type="InterPro" id="IPR023298">
    <property type="entry name" value="ATPase_P-typ_TM_dom_sf"/>
</dbReference>
<feature type="transmembrane region" description="Helical" evidence="15">
    <location>
        <begin position="778"/>
        <end position="796"/>
    </location>
</feature>
<dbReference type="AlphaFoldDB" id="A0A222FP57"/>
<dbReference type="PRINTS" id="PR00119">
    <property type="entry name" value="CATATPASE"/>
</dbReference>
<dbReference type="InterPro" id="IPR023214">
    <property type="entry name" value="HAD_sf"/>
</dbReference>
<keyword evidence="11" id="KW-1278">Translocase</keyword>
<evidence type="ECO:0000256" key="11">
    <source>
        <dbReference type="ARBA" id="ARBA00022967"/>
    </source>
</evidence>
<dbReference type="InterPro" id="IPR006121">
    <property type="entry name" value="HMA_dom"/>
</dbReference>
<keyword evidence="5" id="KW-0597">Phosphoprotein</keyword>
<keyword evidence="9 15" id="KW-0067">ATP-binding</keyword>
<evidence type="ECO:0000256" key="12">
    <source>
        <dbReference type="ARBA" id="ARBA00022989"/>
    </source>
</evidence>
<keyword evidence="10" id="KW-0460">Magnesium</keyword>
<evidence type="ECO:0000256" key="5">
    <source>
        <dbReference type="ARBA" id="ARBA00022553"/>
    </source>
</evidence>
<organism evidence="17 18">
    <name type="scientific">Bacterioplanes sanyensis</name>
    <dbReference type="NCBI Taxonomy" id="1249553"/>
    <lineage>
        <taxon>Bacteria</taxon>
        <taxon>Pseudomonadati</taxon>
        <taxon>Pseudomonadota</taxon>
        <taxon>Gammaproteobacteria</taxon>
        <taxon>Oceanospirillales</taxon>
        <taxon>Oceanospirillaceae</taxon>
        <taxon>Bacterioplanes</taxon>
    </lineage>
</organism>
<dbReference type="GO" id="GO:0005507">
    <property type="term" value="F:copper ion binding"/>
    <property type="evidence" value="ECO:0007669"/>
    <property type="project" value="TreeGrafter"/>
</dbReference>
<dbReference type="GO" id="GO:0016887">
    <property type="term" value="F:ATP hydrolysis activity"/>
    <property type="evidence" value="ECO:0007669"/>
    <property type="project" value="InterPro"/>
</dbReference>
<protein>
    <submittedName>
        <fullName evidence="17">Cbb3-type cytochrome oxidase assembly protein CcoS</fullName>
    </submittedName>
</protein>
<evidence type="ECO:0000256" key="6">
    <source>
        <dbReference type="ARBA" id="ARBA00022692"/>
    </source>
</evidence>
<dbReference type="KEGG" id="bsan:CHH28_17135"/>
<dbReference type="GO" id="GO:0005886">
    <property type="term" value="C:plasma membrane"/>
    <property type="evidence" value="ECO:0007669"/>
    <property type="project" value="UniProtKB-SubCell"/>
</dbReference>
<feature type="transmembrane region" description="Helical" evidence="15">
    <location>
        <begin position="454"/>
        <end position="474"/>
    </location>
</feature>
<dbReference type="PROSITE" id="PS50846">
    <property type="entry name" value="HMA_2"/>
    <property type="match status" value="1"/>
</dbReference>
<name>A0A222FP57_9GAMM</name>
<evidence type="ECO:0000256" key="14">
    <source>
        <dbReference type="ARBA" id="ARBA00023136"/>
    </source>
</evidence>
<evidence type="ECO:0000256" key="2">
    <source>
        <dbReference type="ARBA" id="ARBA00006024"/>
    </source>
</evidence>
<evidence type="ECO:0000259" key="16">
    <source>
        <dbReference type="PROSITE" id="PS50846"/>
    </source>
</evidence>
<evidence type="ECO:0000256" key="10">
    <source>
        <dbReference type="ARBA" id="ARBA00022842"/>
    </source>
</evidence>
<dbReference type="PANTHER" id="PTHR43520:SF5">
    <property type="entry name" value="CATION-TRANSPORTING P-TYPE ATPASE-RELATED"/>
    <property type="match status" value="1"/>
</dbReference>
<dbReference type="Proteomes" id="UP000202440">
    <property type="component" value="Chromosome"/>
</dbReference>
<dbReference type="EMBL" id="CP022530">
    <property type="protein sequence ID" value="ASP40294.1"/>
    <property type="molecule type" value="Genomic_DNA"/>
</dbReference>
<dbReference type="InterPro" id="IPR008250">
    <property type="entry name" value="ATPase_P-typ_transduc_dom_A_sf"/>
</dbReference>
<evidence type="ECO:0000256" key="8">
    <source>
        <dbReference type="ARBA" id="ARBA00022741"/>
    </source>
</evidence>
<evidence type="ECO:0000313" key="17">
    <source>
        <dbReference type="EMBL" id="ASP40294.1"/>
    </source>
</evidence>
<dbReference type="InterPro" id="IPR021993">
    <property type="entry name" value="ATPase-cat-bd"/>
</dbReference>
<dbReference type="InterPro" id="IPR018303">
    <property type="entry name" value="ATPase_P-typ_P_site"/>
</dbReference>
<dbReference type="SUPFAM" id="SSF81665">
    <property type="entry name" value="Calcium ATPase, transmembrane domain M"/>
    <property type="match status" value="1"/>
</dbReference>
<gene>
    <name evidence="17" type="ORF">CHH28_17135</name>
</gene>
<dbReference type="PROSITE" id="PS00154">
    <property type="entry name" value="ATPASE_E1_E2"/>
    <property type="match status" value="1"/>
</dbReference>
<dbReference type="GO" id="GO:0043682">
    <property type="term" value="F:P-type divalent copper transporter activity"/>
    <property type="evidence" value="ECO:0007669"/>
    <property type="project" value="TreeGrafter"/>
</dbReference>
<dbReference type="NCBIfam" id="TIGR01525">
    <property type="entry name" value="ATPase-IB_hvy"/>
    <property type="match status" value="1"/>
</dbReference>
<dbReference type="InterPro" id="IPR001757">
    <property type="entry name" value="P_typ_ATPase"/>
</dbReference>
<keyword evidence="6 15" id="KW-0812">Transmembrane</keyword>
<dbReference type="InterPro" id="IPR027256">
    <property type="entry name" value="P-typ_ATPase_IB"/>
</dbReference>
<sequence>MSTVALQACFHCGESTNEGQRWATEIDGQIQPMCCPGCKAIAETIVASGLKDYYKHRTDLPELSPAEFDNQDLTARDTLKIYDSDAMQRHFVVADGQQHEATLIIDGISCAACGWLIEHRLKQLDGVVQANLNLSTHRLTLRWDNQVQPLSSLMEAIVRLGYKAAPFSATEQEAQRNRESRQAIRRLAVAGIGMMQVMMISVPIYVGMELQYENFMRFAAMLLTFPVVLFSAKPFFDAAIRDLKTRHLTMDVPVSLAILLAFTASIWSTFNQGMEIYFDSVCMFTFFLLLGRFFEMRARHRMGKAGNNLMTLLPTIALRIQNGQEEIISTSEIEPNDVLQLKPGQAIPADGVVLTGRSSVDEAALTGEYLPVSKQPGDDVIGGTFNVESPMTMRVTATGAKAQLSTIMRLMDRAQQDKPAIALIADKVASYFVLAVLIVSAAVAGYWWPQGAEHAFFVALSVLVVTCPCALSLATPTALTAATASLREDGLLISKGHVLETMTKISRVVFDKTGTLTLGRLTLEQCQTVADHSEDLCLQVIAGLERYSPHPIAHAFQHIEGLALEDVEQRPGEGILGRRQQHEWRFGHSQFACGQPLTPPSQATGQWLLLSCDLQPQAWVRLDDSVRKSSKPLVDGLKARGIEVALLTGDPSPSGMKLAQQLGIDDVRIGQSPEDKLTSVRAWQQQGERVLMVGDGINDVPVLAGADLSLAVNEASDLAKTNADCILTNGHLDVILQALNRAQKTRSIIRQNIGWALGYNLVALPVAAAGLVPPWAAAIGMSLSSLLVVTNAMRLARRSRG</sequence>
<dbReference type="FunFam" id="2.70.150.10:FF:000002">
    <property type="entry name" value="Copper-transporting ATPase 1, putative"/>
    <property type="match status" value="1"/>
</dbReference>
<dbReference type="Pfam" id="PF00702">
    <property type="entry name" value="Hydrolase"/>
    <property type="match status" value="1"/>
</dbReference>
<evidence type="ECO:0000256" key="3">
    <source>
        <dbReference type="ARBA" id="ARBA00022448"/>
    </source>
</evidence>
<keyword evidence="14 15" id="KW-0472">Membrane</keyword>
<dbReference type="Gene3D" id="3.40.50.1000">
    <property type="entry name" value="HAD superfamily/HAD-like"/>
    <property type="match status" value="1"/>
</dbReference>
<dbReference type="NCBIfam" id="TIGR01494">
    <property type="entry name" value="ATPase_P-type"/>
    <property type="match status" value="2"/>
</dbReference>
<dbReference type="SUPFAM" id="SSF81653">
    <property type="entry name" value="Calcium ATPase, transduction domain A"/>
    <property type="match status" value="1"/>
</dbReference>
<evidence type="ECO:0000256" key="15">
    <source>
        <dbReference type="RuleBase" id="RU362081"/>
    </source>
</evidence>
<dbReference type="CDD" id="cd02079">
    <property type="entry name" value="P-type_ATPase_HM"/>
    <property type="match status" value="1"/>
</dbReference>
<feature type="transmembrane region" description="Helical" evidence="15">
    <location>
        <begin position="248"/>
        <end position="270"/>
    </location>
</feature>
<evidence type="ECO:0000313" key="18">
    <source>
        <dbReference type="Proteomes" id="UP000202440"/>
    </source>
</evidence>
<dbReference type="InterPro" id="IPR023299">
    <property type="entry name" value="ATPase_P-typ_cyto_dom_N"/>
</dbReference>
<feature type="domain" description="HMA" evidence="16">
    <location>
        <begin position="99"/>
        <end position="165"/>
    </location>
</feature>
<keyword evidence="18" id="KW-1185">Reference proteome</keyword>
<dbReference type="Gene3D" id="2.70.150.10">
    <property type="entry name" value="Calcium-transporting ATPase, cytoplasmic transduction domain A"/>
    <property type="match status" value="1"/>
</dbReference>
<dbReference type="InterPro" id="IPR036163">
    <property type="entry name" value="HMA_dom_sf"/>
</dbReference>